<accession>A0A2S9IZI0</accession>
<comment type="caution">
    <text evidence="2">The sequence shown here is derived from an EMBL/GenBank/DDBJ whole genome shotgun (WGS) entry which is preliminary data.</text>
</comment>
<feature type="chain" id="PRO_5015679507" description="MipA/OmpV family protein" evidence="1">
    <location>
        <begin position="30"/>
        <end position="227"/>
    </location>
</feature>
<evidence type="ECO:0000256" key="1">
    <source>
        <dbReference type="SAM" id="SignalP"/>
    </source>
</evidence>
<evidence type="ECO:0008006" key="4">
    <source>
        <dbReference type="Google" id="ProtNLM"/>
    </source>
</evidence>
<dbReference type="RefSeq" id="WP_105740234.1">
    <property type="nucleotide sequence ID" value="NZ_PVBR01000001.1"/>
</dbReference>
<organism evidence="2 3">
    <name type="scientific">Phyllobacterium phragmitis</name>
    <dbReference type="NCBI Taxonomy" id="2670329"/>
    <lineage>
        <taxon>Bacteria</taxon>
        <taxon>Pseudomonadati</taxon>
        <taxon>Pseudomonadota</taxon>
        <taxon>Alphaproteobacteria</taxon>
        <taxon>Hyphomicrobiales</taxon>
        <taxon>Phyllobacteriaceae</taxon>
        <taxon>Phyllobacterium</taxon>
    </lineage>
</organism>
<dbReference type="Proteomes" id="UP000239434">
    <property type="component" value="Unassembled WGS sequence"/>
</dbReference>
<name>A0A2S9IZI0_9HYPH</name>
<protein>
    <recommendedName>
        <fullName evidence="4">MipA/OmpV family protein</fullName>
    </recommendedName>
</protein>
<sequence length="227" mass="24447">MTIFHHAGIAATAAAVFTLLSLSAQEVQASDIAPVIANPKRTANGAYLMRLGARLPLGWDTSIGTEIGFAGAAQDPHLLGAPAAPPSALWSSVKLPSSSFAGWDGADLNLRLGTEDGSGSIGMSTRRKWTLADSLTAQVNDHYSMWYSGSTTKESHWQTTKAFQLSFDRSRTSFTARTRRTDTDPRWHTSIGAQQKIFGKVNLVTSMNDITADNGTQSFGANYAHKW</sequence>
<evidence type="ECO:0000313" key="3">
    <source>
        <dbReference type="Proteomes" id="UP000239434"/>
    </source>
</evidence>
<gene>
    <name evidence="2" type="ORF">C5748_02030</name>
</gene>
<keyword evidence="3" id="KW-1185">Reference proteome</keyword>
<reference evidence="2 3" key="1">
    <citation type="submission" date="2018-02" db="EMBL/GenBank/DDBJ databases">
        <title>The draft genome of Phyllobacterium sp. 1N-3.</title>
        <authorList>
            <person name="Liu L."/>
            <person name="Li L."/>
            <person name="Zhang X."/>
            <person name="Wang T."/>
            <person name="Liang L."/>
        </authorList>
    </citation>
    <scope>NUCLEOTIDE SEQUENCE [LARGE SCALE GENOMIC DNA]</scope>
    <source>
        <strain evidence="2 3">1N-3</strain>
    </source>
</reference>
<evidence type="ECO:0000313" key="2">
    <source>
        <dbReference type="EMBL" id="PRD45937.1"/>
    </source>
</evidence>
<feature type="signal peptide" evidence="1">
    <location>
        <begin position="1"/>
        <end position="29"/>
    </location>
</feature>
<keyword evidence="1" id="KW-0732">Signal</keyword>
<dbReference type="AlphaFoldDB" id="A0A2S9IZI0"/>
<proteinExistence type="predicted"/>
<dbReference type="EMBL" id="PVBR01000001">
    <property type="protein sequence ID" value="PRD45937.1"/>
    <property type="molecule type" value="Genomic_DNA"/>
</dbReference>